<gene>
    <name evidence="1" type="ORF">E2C01_032590</name>
</gene>
<keyword evidence="2" id="KW-1185">Reference proteome</keyword>
<sequence>MLLSSVLLARPTMNTTDILMTLELAQVRRVRLRCSTLLMAECTNTTTSKLSPCLVHASGSSIRKCRGTSGGAPIRIWLGWFGMCGCGNRSTHHSTLKSSTDTHTSTVTLSKESITLGNRPCVKCGYGDPETR</sequence>
<dbReference type="AlphaFoldDB" id="A0A5B7EVN2"/>
<comment type="caution">
    <text evidence="1">The sequence shown here is derived from an EMBL/GenBank/DDBJ whole genome shotgun (WGS) entry which is preliminary data.</text>
</comment>
<evidence type="ECO:0000313" key="1">
    <source>
        <dbReference type="EMBL" id="MPC39070.1"/>
    </source>
</evidence>
<name>A0A5B7EVN2_PORTR</name>
<proteinExistence type="predicted"/>
<organism evidence="1 2">
    <name type="scientific">Portunus trituberculatus</name>
    <name type="common">Swimming crab</name>
    <name type="synonym">Neptunus trituberculatus</name>
    <dbReference type="NCBI Taxonomy" id="210409"/>
    <lineage>
        <taxon>Eukaryota</taxon>
        <taxon>Metazoa</taxon>
        <taxon>Ecdysozoa</taxon>
        <taxon>Arthropoda</taxon>
        <taxon>Crustacea</taxon>
        <taxon>Multicrustacea</taxon>
        <taxon>Malacostraca</taxon>
        <taxon>Eumalacostraca</taxon>
        <taxon>Eucarida</taxon>
        <taxon>Decapoda</taxon>
        <taxon>Pleocyemata</taxon>
        <taxon>Brachyura</taxon>
        <taxon>Eubrachyura</taxon>
        <taxon>Portunoidea</taxon>
        <taxon>Portunidae</taxon>
        <taxon>Portuninae</taxon>
        <taxon>Portunus</taxon>
    </lineage>
</organism>
<protein>
    <submittedName>
        <fullName evidence="1">Uncharacterized protein</fullName>
    </submittedName>
</protein>
<reference evidence="1 2" key="1">
    <citation type="submission" date="2019-05" db="EMBL/GenBank/DDBJ databases">
        <title>Another draft genome of Portunus trituberculatus and its Hox gene families provides insights of decapod evolution.</title>
        <authorList>
            <person name="Jeong J.-H."/>
            <person name="Song I."/>
            <person name="Kim S."/>
            <person name="Choi T."/>
            <person name="Kim D."/>
            <person name="Ryu S."/>
            <person name="Kim W."/>
        </authorList>
    </citation>
    <scope>NUCLEOTIDE SEQUENCE [LARGE SCALE GENOMIC DNA]</scope>
    <source>
        <tissue evidence="1">Muscle</tissue>
    </source>
</reference>
<accession>A0A5B7EVN2</accession>
<dbReference type="Proteomes" id="UP000324222">
    <property type="component" value="Unassembled WGS sequence"/>
</dbReference>
<evidence type="ECO:0000313" key="2">
    <source>
        <dbReference type="Proteomes" id="UP000324222"/>
    </source>
</evidence>
<dbReference type="EMBL" id="VSRR010004250">
    <property type="protein sequence ID" value="MPC39070.1"/>
    <property type="molecule type" value="Genomic_DNA"/>
</dbReference>